<keyword evidence="2" id="KW-1185">Reference proteome</keyword>
<gene>
    <name evidence="1" type="ORF">BDK92_1185</name>
</gene>
<accession>A0A495JEV0</accession>
<sequence>MGSYPAVQAHGLIGDLQHLGLRAYTRPPRWRRERVCLIVGRARAPVTDHPHRADAPHEKVLAAVGVRAYLKANPAAMKRVTYGD</sequence>
<dbReference type="EMBL" id="RBKT01000001">
    <property type="protein sequence ID" value="RKR86914.1"/>
    <property type="molecule type" value="Genomic_DNA"/>
</dbReference>
<proteinExistence type="predicted"/>
<organism evidence="1 2">
    <name type="scientific">Micromonospora pisi</name>
    <dbReference type="NCBI Taxonomy" id="589240"/>
    <lineage>
        <taxon>Bacteria</taxon>
        <taxon>Bacillati</taxon>
        <taxon>Actinomycetota</taxon>
        <taxon>Actinomycetes</taxon>
        <taxon>Micromonosporales</taxon>
        <taxon>Micromonosporaceae</taxon>
        <taxon>Micromonospora</taxon>
    </lineage>
</organism>
<name>A0A495JEV0_9ACTN</name>
<reference evidence="1 2" key="1">
    <citation type="submission" date="2018-10" db="EMBL/GenBank/DDBJ databases">
        <title>Sequencing the genomes of 1000 actinobacteria strains.</title>
        <authorList>
            <person name="Klenk H.-P."/>
        </authorList>
    </citation>
    <scope>NUCLEOTIDE SEQUENCE [LARGE SCALE GENOMIC DNA]</scope>
    <source>
        <strain evidence="1 2">DSM 45175</strain>
    </source>
</reference>
<comment type="caution">
    <text evidence="1">The sequence shown here is derived from an EMBL/GenBank/DDBJ whole genome shotgun (WGS) entry which is preliminary data.</text>
</comment>
<evidence type="ECO:0000313" key="2">
    <source>
        <dbReference type="Proteomes" id="UP000277671"/>
    </source>
</evidence>
<dbReference type="AlphaFoldDB" id="A0A495JEV0"/>
<dbReference type="Proteomes" id="UP000277671">
    <property type="component" value="Unassembled WGS sequence"/>
</dbReference>
<evidence type="ECO:0000313" key="1">
    <source>
        <dbReference type="EMBL" id="RKR86914.1"/>
    </source>
</evidence>
<protein>
    <submittedName>
        <fullName evidence="1">Uncharacterized protein</fullName>
    </submittedName>
</protein>